<dbReference type="OMA" id="SIRESWF"/>
<protein>
    <submittedName>
        <fullName evidence="2">Uncharacterized protein</fullName>
    </submittedName>
</protein>
<feature type="chain" id="PRO_5029632124" evidence="1">
    <location>
        <begin position="23"/>
        <end position="131"/>
    </location>
</feature>
<dbReference type="EnsemblPlants" id="Kaladp0037s0249.1.v1.1">
    <property type="protein sequence ID" value="Kaladp0037s0249.1.v1.1.CDS.1"/>
    <property type="gene ID" value="Kaladp0037s0249.v1.1"/>
</dbReference>
<reference evidence="2" key="1">
    <citation type="submission" date="2021-01" db="UniProtKB">
        <authorList>
            <consortium name="EnsemblPlants"/>
        </authorList>
    </citation>
    <scope>IDENTIFICATION</scope>
</reference>
<organism evidence="2 3">
    <name type="scientific">Kalanchoe fedtschenkoi</name>
    <name type="common">Lavender scallops</name>
    <name type="synonym">South American air plant</name>
    <dbReference type="NCBI Taxonomy" id="63787"/>
    <lineage>
        <taxon>Eukaryota</taxon>
        <taxon>Viridiplantae</taxon>
        <taxon>Streptophyta</taxon>
        <taxon>Embryophyta</taxon>
        <taxon>Tracheophyta</taxon>
        <taxon>Spermatophyta</taxon>
        <taxon>Magnoliopsida</taxon>
        <taxon>eudicotyledons</taxon>
        <taxon>Gunneridae</taxon>
        <taxon>Pentapetalae</taxon>
        <taxon>Saxifragales</taxon>
        <taxon>Crassulaceae</taxon>
        <taxon>Kalanchoe</taxon>
    </lineage>
</organism>
<feature type="signal peptide" evidence="1">
    <location>
        <begin position="1"/>
        <end position="22"/>
    </location>
</feature>
<keyword evidence="1" id="KW-0732">Signal</keyword>
<proteinExistence type="predicted"/>
<dbReference type="Gramene" id="Kaladp0037s0249.1.v1.1">
    <property type="protein sequence ID" value="Kaladp0037s0249.1.v1.1.CDS.1"/>
    <property type="gene ID" value="Kaladp0037s0249.v1.1"/>
</dbReference>
<evidence type="ECO:0000313" key="2">
    <source>
        <dbReference type="EnsemblPlants" id="Kaladp0037s0249.1.v1.1.CDS.1"/>
    </source>
</evidence>
<name>A0A7N0TI65_KALFE</name>
<sequence>MPPLHLCFFTSVVFLLLGFSWCISYESMMEEKMDRLKLFFMISPLLRMLLGQFLSRNDEVRVPFNLRIPDQESIHGEGRSPWGVAVLLVFLRIMVSLQSSIRESWFPLLSKQGETVVASSYLDMWPLASAQ</sequence>
<dbReference type="AlphaFoldDB" id="A0A7N0TI65"/>
<keyword evidence="3" id="KW-1185">Reference proteome</keyword>
<dbReference type="PANTHER" id="PTHR33306:SF24">
    <property type="entry name" value="TRANSMEMBRANE PROTEIN"/>
    <property type="match status" value="1"/>
</dbReference>
<evidence type="ECO:0000313" key="3">
    <source>
        <dbReference type="Proteomes" id="UP000594263"/>
    </source>
</evidence>
<dbReference type="Proteomes" id="UP000594263">
    <property type="component" value="Unplaced"/>
</dbReference>
<dbReference type="PANTHER" id="PTHR33306">
    <property type="entry name" value="EXPRESSED PROTEIN-RELATED-RELATED"/>
    <property type="match status" value="1"/>
</dbReference>
<evidence type="ECO:0000256" key="1">
    <source>
        <dbReference type="SAM" id="SignalP"/>
    </source>
</evidence>
<accession>A0A7N0TI65</accession>